<keyword evidence="4" id="KW-0378">Hydrolase</keyword>
<feature type="domain" description="DNA2/NAM7 helicase-like C-terminal" evidence="3">
    <location>
        <begin position="772"/>
        <end position="955"/>
    </location>
</feature>
<dbReference type="Gene3D" id="3.40.50.300">
    <property type="entry name" value="P-loop containing nucleotide triphosphate hydrolases"/>
    <property type="match status" value="3"/>
</dbReference>
<dbReference type="InterPro" id="IPR045055">
    <property type="entry name" value="DNA2/NAM7-like"/>
</dbReference>
<dbReference type="InterPro" id="IPR041679">
    <property type="entry name" value="DNA2/NAM7-like_C"/>
</dbReference>
<dbReference type="InterPro" id="IPR041677">
    <property type="entry name" value="DNA2/NAM7_AAA_11"/>
</dbReference>
<feature type="domain" description="DNA2/NAM7 helicase helicase" evidence="2">
    <location>
        <begin position="267"/>
        <end position="341"/>
    </location>
</feature>
<dbReference type="InterPro" id="IPR027417">
    <property type="entry name" value="P-loop_NTPase"/>
</dbReference>
<feature type="coiled-coil region" evidence="1">
    <location>
        <begin position="537"/>
        <end position="564"/>
    </location>
</feature>
<dbReference type="KEGG" id="amic:Ami3637_14865"/>
<dbReference type="CDD" id="cd18808">
    <property type="entry name" value="SF1_C_Upf1"/>
    <property type="match status" value="1"/>
</dbReference>
<evidence type="ECO:0000259" key="3">
    <source>
        <dbReference type="Pfam" id="PF13087"/>
    </source>
</evidence>
<accession>A0A6P1MN18</accession>
<evidence type="ECO:0000313" key="5">
    <source>
        <dbReference type="Proteomes" id="UP000463883"/>
    </source>
</evidence>
<keyword evidence="4" id="KW-0347">Helicase</keyword>
<evidence type="ECO:0000256" key="1">
    <source>
        <dbReference type="SAM" id="Coils"/>
    </source>
</evidence>
<sequence>MYNNSKEMTQYFRSAVAAQANRGIDFKTDNYYILDPKEVLKGKINPIICKNLFVEANKNTNESKKNSIVNVIICAKTIKTIFEANEKVQEEIEELTGVYYIPAMLNDEGLLLFNEGDKKLPWFPREYLWPMVESKLAIGDSSVVDNSMSDHVDQIEKIKSWMDYADFFMKFYESVTESEFGENSIRNLDSKESVFELEKNMYIFIDNTVNATFHILNLYNHLQQDEQEKSLYNNFISTEETKVHKLIENECSKMQIHCGQMSGEHSLSPSQREAVNHFNCMGDGEILAVNGPPGTGKTTLLQTIVADMYVKRAIKKEKAPLIVASSTNNQAVTNIITSFGNIKKMGISNVEERWIEGVDNFAAYFPSTSKIKEANSKGYQYTSQKGEFFVSDIEDKKNIDKSMAKILRNCNEYFQGEYKDVIACQAKLHDELLYMEKSKKTLLSLAQEISQYDLNGEKIDMYLESLALQIEETQKSIDRICKRISEWEKCYKRIPLLYRLLKFINSFSRKIQTEFRLFINNQEQSFLNEYMGFDEIREEYSHLYNKYNNMLVELRNKKTAIEKIKGQYDEELKHLKQHNIELHGEKDEKYNLELDYINNLIDKKHRYIEFWLAVHYFECRWVSGEDELSEKQKGKNFKNVLEKFYNRLGMITPCLVMTFFMLPKQFLAFGDQRNFFLYNYIDLLIVDEAGQVSPEIAAGAFSLAKKAIVVGDVYQIEPVWSVNRALDKALALSNGAISTLGEFELLEQVGLNTSCSSVMKVAAKCCKYEKFSEKGLLLREHRRCYDEIIDYCNELVYKGNLQPMRGEGKNDEKIAIKKWPQMGFKQIETEYSIRKGSSRINRIEAEQIVQWLRNNFDTIEKAYPTEEKENLVGIITPFKAQVKCIELELKKQMPTNYSKISVGTVHTFQGAERKLIILSTVYGKQEGCFFIDANKSLMNVAVSRAKDNFFVFGDINCLKDTENSASGLLKKCIYKYSIQDTTA</sequence>
<keyword evidence="4" id="KW-0547">Nucleotide-binding</keyword>
<dbReference type="AlphaFoldDB" id="A0A6P1MN18"/>
<dbReference type="GO" id="GO:0004386">
    <property type="term" value="F:helicase activity"/>
    <property type="evidence" value="ECO:0007669"/>
    <property type="project" value="UniProtKB-KW"/>
</dbReference>
<dbReference type="SUPFAM" id="SSF52540">
    <property type="entry name" value="P-loop containing nucleoside triphosphate hydrolases"/>
    <property type="match status" value="1"/>
</dbReference>
<evidence type="ECO:0000259" key="2">
    <source>
        <dbReference type="Pfam" id="PF13086"/>
    </source>
</evidence>
<proteinExistence type="predicted"/>
<dbReference type="Proteomes" id="UP000463883">
    <property type="component" value="Chromosome"/>
</dbReference>
<keyword evidence="5" id="KW-1185">Reference proteome</keyword>
<evidence type="ECO:0000313" key="4">
    <source>
        <dbReference type="EMBL" id="QHI73488.1"/>
    </source>
</evidence>
<dbReference type="InterPro" id="IPR047187">
    <property type="entry name" value="SF1_C_Upf1"/>
</dbReference>
<dbReference type="PANTHER" id="PTHR10887:SF530">
    <property type="entry name" value="SUPERFAMILY I DNA HELICASES"/>
    <property type="match status" value="1"/>
</dbReference>
<keyword evidence="1" id="KW-0175">Coiled coil</keyword>
<dbReference type="EMBL" id="CP047591">
    <property type="protein sequence ID" value="QHI73488.1"/>
    <property type="molecule type" value="Genomic_DNA"/>
</dbReference>
<organism evidence="4 5">
    <name type="scientific">Aminipila terrae</name>
    <dbReference type="NCBI Taxonomy" id="2697030"/>
    <lineage>
        <taxon>Bacteria</taxon>
        <taxon>Bacillati</taxon>
        <taxon>Bacillota</taxon>
        <taxon>Clostridia</taxon>
        <taxon>Peptostreptococcales</taxon>
        <taxon>Anaerovoracaceae</taxon>
        <taxon>Aminipila</taxon>
    </lineage>
</organism>
<dbReference type="PANTHER" id="PTHR10887">
    <property type="entry name" value="DNA2/NAM7 HELICASE FAMILY"/>
    <property type="match status" value="1"/>
</dbReference>
<reference evidence="4 5" key="1">
    <citation type="submission" date="2020-01" db="EMBL/GenBank/DDBJ databases">
        <title>Genomic analysis of Aminipila sp. CBA3637.</title>
        <authorList>
            <person name="Kim Y.B."/>
            <person name="Roh S.W."/>
        </authorList>
    </citation>
    <scope>NUCLEOTIDE SEQUENCE [LARGE SCALE GENOMIC DNA]</scope>
    <source>
        <strain evidence="4 5">CBA3637</strain>
    </source>
</reference>
<keyword evidence="4" id="KW-0067">ATP-binding</keyword>
<gene>
    <name evidence="4" type="ORF">Ami3637_14865</name>
</gene>
<dbReference type="Pfam" id="PF13087">
    <property type="entry name" value="AAA_12"/>
    <property type="match status" value="1"/>
</dbReference>
<dbReference type="Pfam" id="PF13086">
    <property type="entry name" value="AAA_11"/>
    <property type="match status" value="1"/>
</dbReference>
<dbReference type="RefSeq" id="WP_162363253.1">
    <property type="nucleotide sequence ID" value="NZ_CP047591.1"/>
</dbReference>
<name>A0A6P1MN18_9FIRM</name>
<protein>
    <submittedName>
        <fullName evidence="4">DNA helicase</fullName>
    </submittedName>
</protein>